<evidence type="ECO:0000256" key="1">
    <source>
        <dbReference type="ARBA" id="ARBA00010609"/>
    </source>
</evidence>
<keyword evidence="2" id="KW-0479">Metal-binding</keyword>
<evidence type="ECO:0000256" key="5">
    <source>
        <dbReference type="SAM" id="Phobius"/>
    </source>
</evidence>
<dbReference type="InterPro" id="IPR011707">
    <property type="entry name" value="Cu-oxidase-like_N"/>
</dbReference>
<dbReference type="AlphaFoldDB" id="A0A815ZEA1"/>
<dbReference type="GO" id="GO:0016491">
    <property type="term" value="F:oxidoreductase activity"/>
    <property type="evidence" value="ECO:0007669"/>
    <property type="project" value="UniProtKB-KW"/>
</dbReference>
<dbReference type="InterPro" id="IPR008972">
    <property type="entry name" value="Cupredoxin"/>
</dbReference>
<dbReference type="OrthoDB" id="2121828at2759"/>
<dbReference type="Pfam" id="PF07732">
    <property type="entry name" value="Cu-oxidase_3"/>
    <property type="match status" value="1"/>
</dbReference>
<dbReference type="SUPFAM" id="SSF49503">
    <property type="entry name" value="Cupredoxins"/>
    <property type="match status" value="1"/>
</dbReference>
<evidence type="ECO:0000313" key="9">
    <source>
        <dbReference type="Proteomes" id="UP000663829"/>
    </source>
</evidence>
<keyword evidence="3" id="KW-0560">Oxidoreductase</keyword>
<evidence type="ECO:0000313" key="7">
    <source>
        <dbReference type="EMBL" id="CAF1581655.1"/>
    </source>
</evidence>
<evidence type="ECO:0000256" key="4">
    <source>
        <dbReference type="ARBA" id="ARBA00023008"/>
    </source>
</evidence>
<evidence type="ECO:0000259" key="6">
    <source>
        <dbReference type="Pfam" id="PF07732"/>
    </source>
</evidence>
<dbReference type="EMBL" id="CAJOBC010097719">
    <property type="protein sequence ID" value="CAF4449502.1"/>
    <property type="molecule type" value="Genomic_DNA"/>
</dbReference>
<dbReference type="Gene3D" id="2.60.40.420">
    <property type="entry name" value="Cupredoxins - blue copper proteins"/>
    <property type="match status" value="1"/>
</dbReference>
<sequence>MYDAPFSFLCLTTIDRTQTMFRLLFAIVSVLAVINGVKAANRHREYTLTVAYAQNFSSIILINDAFPASLLEVELNDILVIHVRNNLPTNEEVTIHFHGMLMRQTPRMDGMAYITQIPIPGGRQFTHVFHAYPAGTYFYHSHSSLQAVTAFGPLLILDSERPWKLPEVPSGPLLFSDQ</sequence>
<keyword evidence="4" id="KW-0186">Copper</keyword>
<feature type="domain" description="Plastocyanin-like" evidence="6">
    <location>
        <begin position="54"/>
        <end position="159"/>
    </location>
</feature>
<dbReference type="InterPro" id="IPR045087">
    <property type="entry name" value="Cu-oxidase_fam"/>
</dbReference>
<dbReference type="PANTHER" id="PTHR11709">
    <property type="entry name" value="MULTI-COPPER OXIDASE"/>
    <property type="match status" value="1"/>
</dbReference>
<keyword evidence="9" id="KW-1185">Reference proteome</keyword>
<keyword evidence="5" id="KW-0812">Transmembrane</keyword>
<feature type="transmembrane region" description="Helical" evidence="5">
    <location>
        <begin position="20"/>
        <end position="37"/>
    </location>
</feature>
<reference evidence="7" key="1">
    <citation type="submission" date="2021-02" db="EMBL/GenBank/DDBJ databases">
        <authorList>
            <person name="Nowell W R."/>
        </authorList>
    </citation>
    <scope>NUCLEOTIDE SEQUENCE</scope>
</reference>
<evidence type="ECO:0000256" key="3">
    <source>
        <dbReference type="ARBA" id="ARBA00023002"/>
    </source>
</evidence>
<dbReference type="GO" id="GO:0005507">
    <property type="term" value="F:copper ion binding"/>
    <property type="evidence" value="ECO:0007669"/>
    <property type="project" value="InterPro"/>
</dbReference>
<evidence type="ECO:0000313" key="8">
    <source>
        <dbReference type="EMBL" id="CAF4449502.1"/>
    </source>
</evidence>
<dbReference type="EMBL" id="CAJNOQ010031749">
    <property type="protein sequence ID" value="CAF1581655.1"/>
    <property type="molecule type" value="Genomic_DNA"/>
</dbReference>
<organism evidence="7 9">
    <name type="scientific">Didymodactylos carnosus</name>
    <dbReference type="NCBI Taxonomy" id="1234261"/>
    <lineage>
        <taxon>Eukaryota</taxon>
        <taxon>Metazoa</taxon>
        <taxon>Spiralia</taxon>
        <taxon>Gnathifera</taxon>
        <taxon>Rotifera</taxon>
        <taxon>Eurotatoria</taxon>
        <taxon>Bdelloidea</taxon>
        <taxon>Philodinida</taxon>
        <taxon>Philodinidae</taxon>
        <taxon>Didymodactylos</taxon>
    </lineage>
</organism>
<keyword evidence="5" id="KW-0472">Membrane</keyword>
<gene>
    <name evidence="7" type="ORF">GPM918_LOCUS41140</name>
    <name evidence="8" type="ORF">SRO942_LOCUS42155</name>
</gene>
<keyword evidence="5" id="KW-1133">Transmembrane helix</keyword>
<comment type="caution">
    <text evidence="7">The sequence shown here is derived from an EMBL/GenBank/DDBJ whole genome shotgun (WGS) entry which is preliminary data.</text>
</comment>
<comment type="similarity">
    <text evidence="1">Belongs to the multicopper oxidase family.</text>
</comment>
<dbReference type="Proteomes" id="UP000681722">
    <property type="component" value="Unassembled WGS sequence"/>
</dbReference>
<dbReference type="PANTHER" id="PTHR11709:SF394">
    <property type="entry name" value="FI03373P-RELATED"/>
    <property type="match status" value="1"/>
</dbReference>
<protein>
    <recommendedName>
        <fullName evidence="6">Plastocyanin-like domain-containing protein</fullName>
    </recommendedName>
</protein>
<dbReference type="Proteomes" id="UP000663829">
    <property type="component" value="Unassembled WGS sequence"/>
</dbReference>
<accession>A0A815ZEA1</accession>
<name>A0A815ZEA1_9BILA</name>
<evidence type="ECO:0000256" key="2">
    <source>
        <dbReference type="ARBA" id="ARBA00022723"/>
    </source>
</evidence>
<proteinExistence type="inferred from homology"/>